<proteinExistence type="predicted"/>
<protein>
    <submittedName>
        <fullName evidence="1 3">Uncharacterized protein</fullName>
    </submittedName>
</protein>
<reference evidence="2" key="1">
    <citation type="journal article" date="2007" name="Science">
        <title>Draft genome of the filarial nematode parasite Brugia malayi.</title>
        <authorList>
            <person name="Ghedin E."/>
            <person name="Wang S."/>
            <person name="Spiro D."/>
            <person name="Caler E."/>
            <person name="Zhao Q."/>
            <person name="Crabtree J."/>
            <person name="Allen J.E."/>
            <person name="Delcher A.L."/>
            <person name="Guiliano D.B."/>
            <person name="Miranda-Saavedra D."/>
            <person name="Angiuoli S.V."/>
            <person name="Creasy T."/>
            <person name="Amedeo P."/>
            <person name="Haas B."/>
            <person name="El-Sayed N.M."/>
            <person name="Wortman J.R."/>
            <person name="Feldblyum T."/>
            <person name="Tallon L."/>
            <person name="Schatz M."/>
            <person name="Shumway M."/>
            <person name="Koo H."/>
            <person name="Salzberg S.L."/>
            <person name="Schobel S."/>
            <person name="Pertea M."/>
            <person name="Pop M."/>
            <person name="White O."/>
            <person name="Barton G.J."/>
            <person name="Carlow C.K."/>
            <person name="Crawford M.J."/>
            <person name="Daub J."/>
            <person name="Dimmic M.W."/>
            <person name="Estes C.F."/>
            <person name="Foster J.M."/>
            <person name="Ganatra M."/>
            <person name="Gregory W.F."/>
            <person name="Johnson N.M."/>
            <person name="Jin J."/>
            <person name="Komuniecki R."/>
            <person name="Korf I."/>
            <person name="Kumar S."/>
            <person name="Laney S."/>
            <person name="Li B.W."/>
            <person name="Li W."/>
            <person name="Lindblom T.H."/>
            <person name="Lustigman S."/>
            <person name="Ma D."/>
            <person name="Maina C.V."/>
            <person name="Martin D.M."/>
            <person name="McCarter J.P."/>
            <person name="McReynolds L."/>
            <person name="Mitreva M."/>
            <person name="Nutman T.B."/>
            <person name="Parkinson J."/>
            <person name="Peregrin-Alvarez J.M."/>
            <person name="Poole C."/>
            <person name="Ren Q."/>
            <person name="Saunders L."/>
            <person name="Sluder A.E."/>
            <person name="Smith K."/>
            <person name="Stanke M."/>
            <person name="Unnasch T.R."/>
            <person name="Ware J."/>
            <person name="Wei A.D."/>
            <person name="Weil G."/>
            <person name="Williams D.J."/>
            <person name="Zhang Y."/>
            <person name="Williams S.A."/>
            <person name="Fraser-Liggett C."/>
            <person name="Slatko B."/>
            <person name="Blaxter M.L."/>
            <person name="Scott A.L."/>
        </authorList>
    </citation>
    <scope>NUCLEOTIDE SEQUENCE</scope>
    <source>
        <strain evidence="2">FR3</strain>
    </source>
</reference>
<evidence type="ECO:0000313" key="2">
    <source>
        <dbReference type="Proteomes" id="UP000006672"/>
    </source>
</evidence>
<organism evidence="1">
    <name type="scientific">Brugia malayi</name>
    <name type="common">Filarial nematode worm</name>
    <dbReference type="NCBI Taxonomy" id="6279"/>
    <lineage>
        <taxon>Eukaryota</taxon>
        <taxon>Metazoa</taxon>
        <taxon>Ecdysozoa</taxon>
        <taxon>Nematoda</taxon>
        <taxon>Chromadorea</taxon>
        <taxon>Rhabditida</taxon>
        <taxon>Spirurina</taxon>
        <taxon>Spiruromorpha</taxon>
        <taxon>Filarioidea</taxon>
        <taxon>Onchocercidae</taxon>
        <taxon>Brugia</taxon>
    </lineage>
</organism>
<dbReference type="GeneID" id="66057526"/>
<dbReference type="RefSeq" id="XP_042938633.1">
    <property type="nucleotide sequence ID" value="XM_043082699.1"/>
</dbReference>
<sequence>MRKLLKVDEKISTLKKAKKDGKWKYLSIIQDMRNNCAKQFEEQTIEFMTFCKIAPKW</sequence>
<dbReference type="EMBL" id="CAAKNF010000001">
    <property type="protein sequence ID" value="VIO99747.1"/>
    <property type="molecule type" value="Genomic_DNA"/>
</dbReference>
<dbReference type="KEGG" id="bmy:BM_BM1099"/>
<dbReference type="Proteomes" id="UP000006672">
    <property type="component" value="Unassembled WGS sequence"/>
</dbReference>
<reference evidence="3" key="3">
    <citation type="submission" date="2019-12" db="UniProtKB">
        <authorList>
            <consortium name="WormBaseParasite"/>
        </authorList>
    </citation>
    <scope>IDENTIFICATION</scope>
</reference>
<dbReference type="AlphaFoldDB" id="A0A4E9FSW0"/>
<accession>A0A5S6P8C7</accession>
<dbReference type="CTD" id="66057526"/>
<evidence type="ECO:0000313" key="3">
    <source>
        <dbReference type="WBParaSite" id="Bm1099.1"/>
    </source>
</evidence>
<accession>A0A4E9FSW0</accession>
<gene>
    <name evidence="1 3" type="primary">Bm1099</name>
    <name evidence="1" type="ORF">BM_BM1099</name>
</gene>
<reference evidence="1" key="2">
    <citation type="submission" date="2019-04" db="EMBL/GenBank/DDBJ databases">
        <authorList>
            <person name="Howe K."/>
            <person name="Paulini M."/>
            <person name="Williams G."/>
        </authorList>
    </citation>
    <scope>NUCLEOTIDE SEQUENCE [LARGE SCALE GENOMIC DNA]</scope>
    <source>
        <strain evidence="1">FR3</strain>
    </source>
</reference>
<name>A0A4E9FSW0_BRUMA</name>
<keyword evidence="2" id="KW-1185">Reference proteome</keyword>
<dbReference type="WBParaSite" id="Bm1099.1">
    <property type="protein sequence ID" value="Bm1099.1"/>
    <property type="gene ID" value="WBGene00221360"/>
</dbReference>
<evidence type="ECO:0000313" key="1">
    <source>
        <dbReference type="EMBL" id="VIO99747.1"/>
    </source>
</evidence>